<feature type="transmembrane region" description="Helical" evidence="1">
    <location>
        <begin position="59"/>
        <end position="77"/>
    </location>
</feature>
<evidence type="ECO:0000313" key="2">
    <source>
        <dbReference type="EMBL" id="MPN43698.1"/>
    </source>
</evidence>
<proteinExistence type="predicted"/>
<accession>A0A645HXG8</accession>
<evidence type="ECO:0000256" key="1">
    <source>
        <dbReference type="SAM" id="Phobius"/>
    </source>
</evidence>
<organism evidence="2">
    <name type="scientific">bioreactor metagenome</name>
    <dbReference type="NCBI Taxonomy" id="1076179"/>
    <lineage>
        <taxon>unclassified sequences</taxon>
        <taxon>metagenomes</taxon>
        <taxon>ecological metagenomes</taxon>
    </lineage>
</organism>
<name>A0A645HXG8_9ZZZZ</name>
<dbReference type="EMBL" id="VSSQ01102265">
    <property type="protein sequence ID" value="MPN43698.1"/>
    <property type="molecule type" value="Genomic_DNA"/>
</dbReference>
<dbReference type="AlphaFoldDB" id="A0A645HXG8"/>
<keyword evidence="1" id="KW-0472">Membrane</keyword>
<reference evidence="2" key="1">
    <citation type="submission" date="2019-08" db="EMBL/GenBank/DDBJ databases">
        <authorList>
            <person name="Kucharzyk K."/>
            <person name="Murdoch R.W."/>
            <person name="Higgins S."/>
            <person name="Loffler F."/>
        </authorList>
    </citation>
    <scope>NUCLEOTIDE SEQUENCE</scope>
</reference>
<protein>
    <submittedName>
        <fullName evidence="2">Uncharacterized protein</fullName>
    </submittedName>
</protein>
<comment type="caution">
    <text evidence="2">The sequence shown here is derived from an EMBL/GenBank/DDBJ whole genome shotgun (WGS) entry which is preliminary data.</text>
</comment>
<keyword evidence="1" id="KW-0812">Transmembrane</keyword>
<sequence>MVVTKLDENTLAEVAKAGDGMFVKAGNSDFGLDALVEKIHNMDKQSYKSVVFEDFDEQYIYFFAIALIFLLIDFMIVDRKGKNFFK</sequence>
<gene>
    <name evidence="2" type="ORF">SDC9_191258</name>
</gene>
<keyword evidence="1" id="KW-1133">Transmembrane helix</keyword>